<evidence type="ECO:0000313" key="3">
    <source>
        <dbReference type="EMBL" id="KIY95436.1"/>
    </source>
</evidence>
<dbReference type="InterPro" id="IPR002347">
    <property type="entry name" value="SDR_fam"/>
</dbReference>
<dbReference type="RefSeq" id="XP_013894456.1">
    <property type="nucleotide sequence ID" value="XM_014039002.1"/>
</dbReference>
<dbReference type="SUPFAM" id="SSF51735">
    <property type="entry name" value="NAD(P)-binding Rossmann-fold domains"/>
    <property type="match status" value="1"/>
</dbReference>
<accession>A0A0D2M1W4</accession>
<dbReference type="PRINTS" id="PR00080">
    <property type="entry name" value="SDRFAMILY"/>
</dbReference>
<dbReference type="OrthoDB" id="1933717at2759"/>
<keyword evidence="4" id="KW-1185">Reference proteome</keyword>
<dbReference type="Gene3D" id="3.40.50.720">
    <property type="entry name" value="NAD(P)-binding Rossmann-like Domain"/>
    <property type="match status" value="1"/>
</dbReference>
<dbReference type="STRING" id="145388.A0A0D2M1W4"/>
<dbReference type="Pfam" id="PF00106">
    <property type="entry name" value="adh_short"/>
    <property type="match status" value="1"/>
</dbReference>
<dbReference type="GeneID" id="25729896"/>
<evidence type="ECO:0008006" key="5">
    <source>
        <dbReference type="Google" id="ProtNLM"/>
    </source>
</evidence>
<dbReference type="PANTHER" id="PTHR45274:SF2">
    <property type="entry name" value="NAD(P)-BINDING ROSSMANN-FOLD SUPERFAMILY PROTEIN"/>
    <property type="match status" value="1"/>
</dbReference>
<name>A0A0D2M1W4_9CHLO</name>
<reference evidence="3 4" key="1">
    <citation type="journal article" date="2013" name="BMC Genomics">
        <title>Reconstruction of the lipid metabolism for the microalga Monoraphidium neglectum from its genome sequence reveals characteristics suitable for biofuel production.</title>
        <authorList>
            <person name="Bogen C."/>
            <person name="Al-Dilaimi A."/>
            <person name="Albersmeier A."/>
            <person name="Wichmann J."/>
            <person name="Grundmann M."/>
            <person name="Rupp O."/>
            <person name="Lauersen K.J."/>
            <person name="Blifernez-Klassen O."/>
            <person name="Kalinowski J."/>
            <person name="Goesmann A."/>
            <person name="Mussgnug J.H."/>
            <person name="Kruse O."/>
        </authorList>
    </citation>
    <scope>NUCLEOTIDE SEQUENCE [LARGE SCALE GENOMIC DNA]</scope>
    <source>
        <strain evidence="3 4">SAG 48.87</strain>
    </source>
</reference>
<keyword evidence="2" id="KW-0732">Signal</keyword>
<evidence type="ECO:0000313" key="4">
    <source>
        <dbReference type="Proteomes" id="UP000054498"/>
    </source>
</evidence>
<feature type="signal peptide" evidence="2">
    <location>
        <begin position="1"/>
        <end position="23"/>
    </location>
</feature>
<dbReference type="PRINTS" id="PR00081">
    <property type="entry name" value="GDHRDH"/>
</dbReference>
<dbReference type="PANTHER" id="PTHR45274">
    <property type="entry name" value="NAD(P)-BINDING ROSSMANN-FOLD SUPERFAMILY PROTEIN"/>
    <property type="match status" value="1"/>
</dbReference>
<dbReference type="AlphaFoldDB" id="A0A0D2M1W4"/>
<comment type="similarity">
    <text evidence="1">Belongs to the short-chain dehydrogenases/reductases (SDR) family.</text>
</comment>
<organism evidence="3 4">
    <name type="scientific">Monoraphidium neglectum</name>
    <dbReference type="NCBI Taxonomy" id="145388"/>
    <lineage>
        <taxon>Eukaryota</taxon>
        <taxon>Viridiplantae</taxon>
        <taxon>Chlorophyta</taxon>
        <taxon>core chlorophytes</taxon>
        <taxon>Chlorophyceae</taxon>
        <taxon>CS clade</taxon>
        <taxon>Sphaeropleales</taxon>
        <taxon>Selenastraceae</taxon>
        <taxon>Monoraphidium</taxon>
    </lineage>
</organism>
<dbReference type="InterPro" id="IPR036291">
    <property type="entry name" value="NAD(P)-bd_dom_sf"/>
</dbReference>
<evidence type="ECO:0000256" key="1">
    <source>
        <dbReference type="RuleBase" id="RU000363"/>
    </source>
</evidence>
<dbReference type="Proteomes" id="UP000054498">
    <property type="component" value="Unassembled WGS sequence"/>
</dbReference>
<evidence type="ECO:0000256" key="2">
    <source>
        <dbReference type="SAM" id="SignalP"/>
    </source>
</evidence>
<proteinExistence type="inferred from homology"/>
<feature type="chain" id="PRO_5002246667" description="Dehydrogenase/reductase SDR family member 7" evidence="2">
    <location>
        <begin position="24"/>
        <end position="218"/>
    </location>
</feature>
<gene>
    <name evidence="3" type="ORF">MNEG_12525</name>
</gene>
<protein>
    <recommendedName>
        <fullName evidence="5">Dehydrogenase/reductase SDR family member 7</fullName>
    </recommendedName>
</protein>
<dbReference type="KEGG" id="mng:MNEG_12525"/>
<sequence>MSGAAAALAAGAAVAALARFVTADADMGLLLRGGHRRAAFEGKVVWITGASQGLGQALAAYLASQGARLILSSRSLEKLQRAKEACAGGRAAAPEIVLLPLDVEGPQAALEAAAKEADAAFGSAGVDFLVHNAGASQHALAAETSREVAEKLLSLNALGPIALTRAALPQMLARRRGRVVVVASMAARVPTPGQAVYSAAKAAQWGYFSSLATEVADQ</sequence>
<dbReference type="EMBL" id="KK103507">
    <property type="protein sequence ID" value="KIY95436.1"/>
    <property type="molecule type" value="Genomic_DNA"/>
</dbReference>